<reference evidence="9" key="1">
    <citation type="journal article" date="2009" name="Rice">
        <title>De Novo Next Generation Sequencing of Plant Genomes.</title>
        <authorList>
            <person name="Rounsley S."/>
            <person name="Marri P.R."/>
            <person name="Yu Y."/>
            <person name="He R."/>
            <person name="Sisneros N."/>
            <person name="Goicoechea J.L."/>
            <person name="Lee S.J."/>
            <person name="Angelova A."/>
            <person name="Kudrna D."/>
            <person name="Luo M."/>
            <person name="Affourtit J."/>
            <person name="Desany B."/>
            <person name="Knight J."/>
            <person name="Niazi F."/>
            <person name="Egholm M."/>
            <person name="Wing R.A."/>
        </authorList>
    </citation>
    <scope>NUCLEOTIDE SEQUENCE [LARGE SCALE GENOMIC DNA]</scope>
    <source>
        <strain evidence="9">cv. IRGC 105608</strain>
    </source>
</reference>
<comment type="cofactor">
    <cofactor evidence="1">
        <name>Zn(2+)</name>
        <dbReference type="ChEBI" id="CHEBI:29105"/>
    </cofactor>
</comment>
<comment type="similarity">
    <text evidence="2">Belongs to the zinc-containing alcohol dehydrogenase family.</text>
</comment>
<keyword evidence="5" id="KW-0862">Zinc</keyword>
<dbReference type="Pfam" id="PF00107">
    <property type="entry name" value="ADH_zinc_N"/>
    <property type="match status" value="1"/>
</dbReference>
<dbReference type="EnsemblPlants" id="OBART08G00660.1">
    <property type="protein sequence ID" value="OBART08G00660.1"/>
    <property type="gene ID" value="OBART08G00660"/>
</dbReference>
<dbReference type="Gene3D" id="3.90.180.10">
    <property type="entry name" value="Medium-chain alcohol dehydrogenases, catalytic domain"/>
    <property type="match status" value="1"/>
</dbReference>
<reference evidence="9" key="2">
    <citation type="submission" date="2015-03" db="UniProtKB">
        <authorList>
            <consortium name="EnsemblPlants"/>
        </authorList>
    </citation>
    <scope>IDENTIFICATION</scope>
</reference>
<evidence type="ECO:0000256" key="7">
    <source>
        <dbReference type="ARBA" id="ARBA00023027"/>
    </source>
</evidence>
<evidence type="ECO:0000256" key="6">
    <source>
        <dbReference type="ARBA" id="ARBA00023002"/>
    </source>
</evidence>
<dbReference type="InterPro" id="IPR013149">
    <property type="entry name" value="ADH-like_C"/>
</dbReference>
<evidence type="ECO:0000256" key="3">
    <source>
        <dbReference type="ARBA" id="ARBA00011738"/>
    </source>
</evidence>
<feature type="domain" description="Enoyl reductase (ER)" evidence="8">
    <location>
        <begin position="59"/>
        <end position="380"/>
    </location>
</feature>
<dbReference type="SMART" id="SM00829">
    <property type="entry name" value="PKS_ER"/>
    <property type="match status" value="1"/>
</dbReference>
<evidence type="ECO:0000313" key="9">
    <source>
        <dbReference type="EnsemblPlants" id="OBART08G00660.1"/>
    </source>
</evidence>
<dbReference type="SUPFAM" id="SSF50129">
    <property type="entry name" value="GroES-like"/>
    <property type="match status" value="1"/>
</dbReference>
<dbReference type="InterPro" id="IPR013154">
    <property type="entry name" value="ADH-like_N"/>
</dbReference>
<dbReference type="FunFam" id="3.40.50.720:FF:000068">
    <property type="entry name" value="Sorbitol dehydrogenase"/>
    <property type="match status" value="1"/>
</dbReference>
<dbReference type="eggNOG" id="KOG0022">
    <property type="taxonomic scope" value="Eukaryota"/>
</dbReference>
<evidence type="ECO:0000256" key="1">
    <source>
        <dbReference type="ARBA" id="ARBA00001947"/>
    </source>
</evidence>
<dbReference type="Pfam" id="PF08240">
    <property type="entry name" value="ADH_N"/>
    <property type="match status" value="1"/>
</dbReference>
<dbReference type="STRING" id="65489.A0A0D3GVL5"/>
<protein>
    <recommendedName>
        <fullName evidence="8">Enoyl reductase (ER) domain-containing protein</fullName>
    </recommendedName>
</protein>
<evidence type="ECO:0000256" key="2">
    <source>
        <dbReference type="ARBA" id="ARBA00008072"/>
    </source>
</evidence>
<evidence type="ECO:0000313" key="10">
    <source>
        <dbReference type="Proteomes" id="UP000026960"/>
    </source>
</evidence>
<dbReference type="SUPFAM" id="SSF51735">
    <property type="entry name" value="NAD(P)-binding Rossmann-fold domains"/>
    <property type="match status" value="1"/>
</dbReference>
<dbReference type="GO" id="GO:0016491">
    <property type="term" value="F:oxidoreductase activity"/>
    <property type="evidence" value="ECO:0007669"/>
    <property type="project" value="UniProtKB-KW"/>
</dbReference>
<keyword evidence="7" id="KW-0520">NAD</keyword>
<organism evidence="9">
    <name type="scientific">Oryza barthii</name>
    <dbReference type="NCBI Taxonomy" id="65489"/>
    <lineage>
        <taxon>Eukaryota</taxon>
        <taxon>Viridiplantae</taxon>
        <taxon>Streptophyta</taxon>
        <taxon>Embryophyta</taxon>
        <taxon>Tracheophyta</taxon>
        <taxon>Spermatophyta</taxon>
        <taxon>Magnoliopsida</taxon>
        <taxon>Liliopsida</taxon>
        <taxon>Poales</taxon>
        <taxon>Poaceae</taxon>
        <taxon>BOP clade</taxon>
        <taxon>Oryzoideae</taxon>
        <taxon>Oryzeae</taxon>
        <taxon>Oryzinae</taxon>
        <taxon>Oryza</taxon>
    </lineage>
</organism>
<dbReference type="Proteomes" id="UP000026960">
    <property type="component" value="Chromosome 8"/>
</dbReference>
<evidence type="ECO:0000256" key="4">
    <source>
        <dbReference type="ARBA" id="ARBA00022723"/>
    </source>
</evidence>
<dbReference type="PANTHER" id="PTHR43350">
    <property type="entry name" value="NAD-DEPENDENT ALCOHOL DEHYDROGENASE"/>
    <property type="match status" value="1"/>
</dbReference>
<dbReference type="Gene3D" id="3.40.50.720">
    <property type="entry name" value="NAD(P)-binding Rossmann-like Domain"/>
    <property type="match status" value="1"/>
</dbReference>
<sequence>MSITSASRRAGAAALPILRRIGGAFRRPFSSEPDSASSPGYHVAGGPSFMRGAVFWEPGRPLTLEDFRMPRPKAGELLIKTKACGVCHSDLHVLKGELPFSSPCVVGHEITGEVVDHGTHTPAEIINRFPVGSHVVGAFIMPCGNCFYCVKGQEDLCESFFAYNRAKGTLYDGQTRLFLRSNGCAVFTAYGALRHAAEMRAGDSVAVIGVGGVGSSCLQIAKAFGASEVIAVDVLDEKLQNARTLGATHTVNAAKEDAVEKIKEITDGRGVDVAVEALGKALTFSQCAKSVRDGGKAVMIGLAATNVMGEVDITRLVRRQVKIIGSYGARARQDLPQIVKLAESGAFNLKNTISRKCKFEEANSAYEDLDRGKIVGRAVVEIMS</sequence>
<dbReference type="HOGENOM" id="CLU_026673_11_2_1"/>
<keyword evidence="4" id="KW-0479">Metal-binding</keyword>
<dbReference type="PaxDb" id="65489-OBART08G00660.1"/>
<proteinExistence type="inferred from homology"/>
<dbReference type="PANTHER" id="PTHR43350:SF2">
    <property type="entry name" value="GROES-LIKE ZINC-BINDING ALCOHOL DEHYDROGENASE FAMILY PROTEIN"/>
    <property type="match status" value="1"/>
</dbReference>
<dbReference type="GO" id="GO:0046872">
    <property type="term" value="F:metal ion binding"/>
    <property type="evidence" value="ECO:0007669"/>
    <property type="project" value="UniProtKB-KW"/>
</dbReference>
<evidence type="ECO:0000259" key="8">
    <source>
        <dbReference type="SMART" id="SM00829"/>
    </source>
</evidence>
<keyword evidence="6" id="KW-0560">Oxidoreductase</keyword>
<evidence type="ECO:0000256" key="5">
    <source>
        <dbReference type="ARBA" id="ARBA00022833"/>
    </source>
</evidence>
<dbReference type="Gramene" id="OBART08G00660.1">
    <property type="protein sequence ID" value="OBART08G00660.1"/>
    <property type="gene ID" value="OBART08G00660"/>
</dbReference>
<dbReference type="InterPro" id="IPR036291">
    <property type="entry name" value="NAD(P)-bd_dom_sf"/>
</dbReference>
<dbReference type="InterPro" id="IPR020843">
    <property type="entry name" value="ER"/>
</dbReference>
<comment type="subunit">
    <text evidence="3">Homodimer.</text>
</comment>
<dbReference type="AlphaFoldDB" id="A0A0D3GVL5"/>
<name>A0A0D3GVL5_9ORYZ</name>
<dbReference type="InterPro" id="IPR011032">
    <property type="entry name" value="GroES-like_sf"/>
</dbReference>
<keyword evidence="10" id="KW-1185">Reference proteome</keyword>
<accession>A0A0D3GVL5</accession>